<keyword evidence="4" id="KW-1185">Reference proteome</keyword>
<dbReference type="EMBL" id="JBFOLJ010000015">
    <property type="protein sequence ID" value="KAL2473830.1"/>
    <property type="molecule type" value="Genomic_DNA"/>
</dbReference>
<accession>A0ABD1QCA5</accession>
<feature type="domain" description="Ribonuclease II winged helix" evidence="2">
    <location>
        <begin position="61"/>
        <end position="132"/>
    </location>
</feature>
<dbReference type="AlphaFoldDB" id="A0ABD1QCA5"/>
<organism evidence="3 4">
    <name type="scientific">Forsythia ovata</name>
    <dbReference type="NCBI Taxonomy" id="205694"/>
    <lineage>
        <taxon>Eukaryota</taxon>
        <taxon>Viridiplantae</taxon>
        <taxon>Streptophyta</taxon>
        <taxon>Embryophyta</taxon>
        <taxon>Tracheophyta</taxon>
        <taxon>Spermatophyta</taxon>
        <taxon>Magnoliopsida</taxon>
        <taxon>eudicotyledons</taxon>
        <taxon>Gunneridae</taxon>
        <taxon>Pentapetalae</taxon>
        <taxon>asterids</taxon>
        <taxon>lamiids</taxon>
        <taxon>Lamiales</taxon>
        <taxon>Oleaceae</taxon>
        <taxon>Forsythieae</taxon>
        <taxon>Forsythia</taxon>
    </lineage>
</organism>
<dbReference type="Pfam" id="PF23161">
    <property type="entry name" value="HTH_RNase_II"/>
    <property type="match status" value="1"/>
</dbReference>
<proteinExistence type="predicted"/>
<evidence type="ECO:0000313" key="4">
    <source>
        <dbReference type="Proteomes" id="UP001604277"/>
    </source>
</evidence>
<evidence type="ECO:0000313" key="3">
    <source>
        <dbReference type="EMBL" id="KAL2473830.1"/>
    </source>
</evidence>
<sequence length="251" mass="28566">MFIVELFCRLELKSSEELLENKSGKRMLQKGLLLEFKKDSEKVLLAVAQKPGSKNNWMVSDQDLTLLEFAWIELLEKNKLVRVEELAKMIFGSVKPLESYCVHLLLSNDDKYFTVLESKCLFSVYGPRPAVQVDELLRMKHAKEAVEKELKEFVKLLKSARKMPSHSKPAKSLWRTEEKIRHRIESLEAYAIDKHYISLAQNFTAVPFAGVPSLEARYCRAFYLILGGPGLPKDPPPSASGSGLMEKNLGH</sequence>
<evidence type="ECO:0000259" key="2">
    <source>
        <dbReference type="Pfam" id="PF25255"/>
    </source>
</evidence>
<dbReference type="InterPro" id="IPR057324">
    <property type="entry name" value="WH_RNase_II"/>
</dbReference>
<feature type="domain" description="Ribonuclease II-like double HTH" evidence="1">
    <location>
        <begin position="133"/>
        <end position="194"/>
    </location>
</feature>
<dbReference type="Pfam" id="PF25255">
    <property type="entry name" value="WHD_RNase_II"/>
    <property type="match status" value="1"/>
</dbReference>
<dbReference type="InterPro" id="IPR056404">
    <property type="entry name" value="HTH_RNase_II"/>
</dbReference>
<comment type="caution">
    <text evidence="3">The sequence shown here is derived from an EMBL/GenBank/DDBJ whole genome shotgun (WGS) entry which is preliminary data.</text>
</comment>
<reference evidence="4" key="1">
    <citation type="submission" date="2024-07" db="EMBL/GenBank/DDBJ databases">
        <title>Two chromosome-level genome assemblies of Korean endemic species Abeliophyllum distichum and Forsythia ovata (Oleaceae).</title>
        <authorList>
            <person name="Jang H."/>
        </authorList>
    </citation>
    <scope>NUCLEOTIDE SEQUENCE [LARGE SCALE GENOMIC DNA]</scope>
</reference>
<gene>
    <name evidence="3" type="ORF">Fot_49566</name>
</gene>
<evidence type="ECO:0000259" key="1">
    <source>
        <dbReference type="Pfam" id="PF23161"/>
    </source>
</evidence>
<protein>
    <submittedName>
        <fullName evidence="3">Ribonuclease II</fullName>
    </submittedName>
</protein>
<dbReference type="Proteomes" id="UP001604277">
    <property type="component" value="Unassembled WGS sequence"/>
</dbReference>
<name>A0ABD1QCA5_9LAMI</name>